<keyword evidence="4" id="KW-1015">Disulfide bond</keyword>
<reference evidence="8 9" key="1">
    <citation type="submission" date="2017-08" db="EMBL/GenBank/DDBJ databases">
        <title>Infants hospitalized years apart are colonized by the same room-sourced microbial strains.</title>
        <authorList>
            <person name="Brooks B."/>
            <person name="Olm M.R."/>
            <person name="Firek B.A."/>
            <person name="Baker R."/>
            <person name="Thomas B.C."/>
            <person name="Morowitz M.J."/>
            <person name="Banfield J.F."/>
        </authorList>
    </citation>
    <scope>NUCLEOTIDE SEQUENCE [LARGE SCALE GENOMIC DNA]</scope>
    <source>
        <strain evidence="8">S2_003_000_R2_14</strain>
    </source>
</reference>
<keyword evidence="3" id="KW-0560">Oxidoreductase</keyword>
<dbReference type="PANTHER" id="PTHR13887">
    <property type="entry name" value="GLUTATHIONE S-TRANSFERASE KAPPA"/>
    <property type="match status" value="1"/>
</dbReference>
<evidence type="ECO:0000256" key="5">
    <source>
        <dbReference type="ARBA" id="ARBA00023284"/>
    </source>
</evidence>
<evidence type="ECO:0000256" key="4">
    <source>
        <dbReference type="ARBA" id="ARBA00023157"/>
    </source>
</evidence>
<evidence type="ECO:0000256" key="6">
    <source>
        <dbReference type="SAM" id="SignalP"/>
    </source>
</evidence>
<dbReference type="SUPFAM" id="SSF109998">
    <property type="entry name" value="Triger factor/SurA peptide-binding domain-like"/>
    <property type="match status" value="1"/>
</dbReference>
<feature type="chain" id="PRO_5015870747" description="Thioredoxin domain-containing protein" evidence="6">
    <location>
        <begin position="24"/>
        <end position="358"/>
    </location>
</feature>
<accession>A0A2W5U125</accession>
<dbReference type="PANTHER" id="PTHR13887:SF14">
    <property type="entry name" value="DISULFIDE BOND FORMATION PROTEIN D"/>
    <property type="match status" value="1"/>
</dbReference>
<dbReference type="AlphaFoldDB" id="A0A2W5U125"/>
<evidence type="ECO:0000313" key="9">
    <source>
        <dbReference type="Proteomes" id="UP000249061"/>
    </source>
</evidence>
<feature type="domain" description="Thioredoxin" evidence="7">
    <location>
        <begin position="176"/>
        <end position="355"/>
    </location>
</feature>
<proteinExistence type="inferred from homology"/>
<organism evidence="8 9">
    <name type="scientific">Archangium gephyra</name>
    <dbReference type="NCBI Taxonomy" id="48"/>
    <lineage>
        <taxon>Bacteria</taxon>
        <taxon>Pseudomonadati</taxon>
        <taxon>Myxococcota</taxon>
        <taxon>Myxococcia</taxon>
        <taxon>Myxococcales</taxon>
        <taxon>Cystobacterineae</taxon>
        <taxon>Archangiaceae</taxon>
        <taxon>Archangium</taxon>
    </lineage>
</organism>
<protein>
    <recommendedName>
        <fullName evidence="7">Thioredoxin domain-containing protein</fullName>
    </recommendedName>
</protein>
<dbReference type="Pfam" id="PF13462">
    <property type="entry name" value="Thioredoxin_4"/>
    <property type="match status" value="1"/>
</dbReference>
<sequence>MLKTLKTSLVVLAGAAMLLSACKKDGEGANAGTTPNAGAAAASENPNQPVAKYNDTTITLKDVDAKIAAQLRQLDKQKFELRSQTAEQMVLEALVKAEAAKAGKTDEEWVKAQLDDKLPKPTDEEINKVFEENKARMPPGATVESMREQIIGFLQKDKGREVAMALFNDLKTKANYKMLYEAPEEPRVQVAAIGPSRGPADAKVTIVEFSDFECPFCGRGEEAVTQVMEKYAGKVRVVFRHFPLSFHANAPKAAEASMCADEQGKFWEMHKVLFANRTALTVEDLKKHAGSIGLDQAKFDSCLDTGAKKSLVDADTKAGGEVGVTGTPAFFINGKLLSGAQPFSEFEKIIDAELKKGG</sequence>
<evidence type="ECO:0000256" key="2">
    <source>
        <dbReference type="ARBA" id="ARBA00022729"/>
    </source>
</evidence>
<feature type="signal peptide" evidence="6">
    <location>
        <begin position="1"/>
        <end position="23"/>
    </location>
</feature>
<dbReference type="Proteomes" id="UP000249061">
    <property type="component" value="Unassembled WGS sequence"/>
</dbReference>
<dbReference type="SUPFAM" id="SSF52833">
    <property type="entry name" value="Thioredoxin-like"/>
    <property type="match status" value="1"/>
</dbReference>
<gene>
    <name evidence="8" type="ORF">DI536_02820</name>
</gene>
<dbReference type="InterPro" id="IPR013766">
    <property type="entry name" value="Thioredoxin_domain"/>
</dbReference>
<dbReference type="Gene3D" id="3.40.30.10">
    <property type="entry name" value="Glutaredoxin"/>
    <property type="match status" value="1"/>
</dbReference>
<dbReference type="InterPro" id="IPR012336">
    <property type="entry name" value="Thioredoxin-like_fold"/>
</dbReference>
<name>A0A2W5U125_9BACT</name>
<comment type="caution">
    <text evidence="8">The sequence shown here is derived from an EMBL/GenBank/DDBJ whole genome shotgun (WGS) entry which is preliminary data.</text>
</comment>
<evidence type="ECO:0000259" key="7">
    <source>
        <dbReference type="PROSITE" id="PS51352"/>
    </source>
</evidence>
<keyword evidence="2 6" id="KW-0732">Signal</keyword>
<evidence type="ECO:0000256" key="3">
    <source>
        <dbReference type="ARBA" id="ARBA00023002"/>
    </source>
</evidence>
<evidence type="ECO:0000256" key="1">
    <source>
        <dbReference type="ARBA" id="ARBA00005791"/>
    </source>
</evidence>
<dbReference type="EMBL" id="QFQP01000002">
    <property type="protein sequence ID" value="PZR17275.1"/>
    <property type="molecule type" value="Genomic_DNA"/>
</dbReference>
<evidence type="ECO:0000313" key="8">
    <source>
        <dbReference type="EMBL" id="PZR17275.1"/>
    </source>
</evidence>
<keyword evidence="5" id="KW-0676">Redox-active center</keyword>
<dbReference type="PROSITE" id="PS51352">
    <property type="entry name" value="THIOREDOXIN_2"/>
    <property type="match status" value="1"/>
</dbReference>
<comment type="similarity">
    <text evidence="1">Belongs to the thioredoxin family. DsbA subfamily.</text>
</comment>
<dbReference type="InterPro" id="IPR036249">
    <property type="entry name" value="Thioredoxin-like_sf"/>
</dbReference>
<dbReference type="InterPro" id="IPR027304">
    <property type="entry name" value="Trigger_fact/SurA_dom_sf"/>
</dbReference>
<dbReference type="PROSITE" id="PS51257">
    <property type="entry name" value="PROKAR_LIPOPROTEIN"/>
    <property type="match status" value="1"/>
</dbReference>
<dbReference type="GO" id="GO:0016491">
    <property type="term" value="F:oxidoreductase activity"/>
    <property type="evidence" value="ECO:0007669"/>
    <property type="project" value="UniProtKB-KW"/>
</dbReference>